<dbReference type="InterPro" id="IPR042099">
    <property type="entry name" value="ANL_N_sf"/>
</dbReference>
<dbReference type="Gene3D" id="3.40.50.12780">
    <property type="entry name" value="N-terminal domain of ligase-like"/>
    <property type="match status" value="1"/>
</dbReference>
<evidence type="ECO:0000256" key="6">
    <source>
        <dbReference type="ARBA" id="ARBA00022475"/>
    </source>
</evidence>
<keyword evidence="10" id="KW-0547">Nucleotide-binding</keyword>
<reference evidence="23" key="1">
    <citation type="submission" date="2018-06" db="EMBL/GenBank/DDBJ databases">
        <authorList>
            <person name="Guldener U."/>
        </authorList>
    </citation>
    <scope>NUCLEOTIDE SEQUENCE [LARGE SCALE GENOMIC DNA]</scope>
    <source>
        <strain evidence="23">UTAD17</strain>
    </source>
</reference>
<evidence type="ECO:0000256" key="3">
    <source>
        <dbReference type="ARBA" id="ARBA00004651"/>
    </source>
</evidence>
<evidence type="ECO:0000256" key="4">
    <source>
        <dbReference type="ARBA" id="ARBA00006432"/>
    </source>
</evidence>
<evidence type="ECO:0000256" key="12">
    <source>
        <dbReference type="ARBA" id="ARBA00022989"/>
    </source>
</evidence>
<dbReference type="Pfam" id="PF00501">
    <property type="entry name" value="AMP-binding"/>
    <property type="match status" value="1"/>
</dbReference>
<feature type="domain" description="AMP-dependent synthetase/ligase" evidence="21">
    <location>
        <begin position="77"/>
        <end position="464"/>
    </location>
</feature>
<keyword evidence="5" id="KW-0813">Transport</keyword>
<evidence type="ECO:0000256" key="1">
    <source>
        <dbReference type="ARBA" id="ARBA00004502"/>
    </source>
</evidence>
<dbReference type="PANTHER" id="PTHR43107">
    <property type="entry name" value="LONG-CHAIN FATTY ACID TRANSPORT PROTEIN"/>
    <property type="match status" value="1"/>
</dbReference>
<evidence type="ECO:0000256" key="17">
    <source>
        <dbReference type="ARBA" id="ARBA00060276"/>
    </source>
</evidence>
<protein>
    <recommendedName>
        <fullName evidence="18">Very long-chain fatty acid transport protein</fullName>
    </recommendedName>
    <alternativeName>
        <fullName evidence="19">Very-long-chain acyl-CoA synthetase</fullName>
    </alternativeName>
</protein>
<evidence type="ECO:0000256" key="2">
    <source>
        <dbReference type="ARBA" id="ARBA00004585"/>
    </source>
</evidence>
<dbReference type="SUPFAM" id="SSF56801">
    <property type="entry name" value="Acetyl-CoA synthetase-like"/>
    <property type="match status" value="1"/>
</dbReference>
<sequence length="674" mass="78081">MFKIILKLIKTLLFPILTLLHWITKNYSHIFANLYDYFDSKTRLREDFHIAPYFFIALFSYIKSLIITKKFQYWYIFESKVSKHPKKLCLVYPNLQANGDFNIEQYTYKEVYDIVLRLSYYLHNDLNIKEAEIVGMYYTNKPTFIFFWLALWNLGAIPAFMNYNSAGAPLIHSLKIANIKHVLIDPETIDVFTLNKPDIMQNFPYIKLHEINEDSLYSNVLFNAEKYPKFRQSDKIRSPKTLTDYSPACLIYTSGTTGLPKSAIMSWRKACLGCSLFGRIYHMNGKNSVVFTAMPLYHSTAALLGVCAVFSQGGCVALSHKFSASTFWKQVYLTKATHVQYVGEICRYLLNTKPSQYEQLHNVKIAYGNGLRPDIWTDFKKRFNIPVIGEFYASTEAPFATTSYQTGDFGVGACRNYGPLVTWFLSYEQRLVKMDPNDSAKVYRDPQDGLCRDPEIGEPGEVLMRIFFPKKPETSFQGYLGNKSATDSKVLRDVFRNGDAWYRSGDLLKSDKYGLWYFVDRMGDTFRWKSENVSTKEVEDQFMHTALGEKCIDEIVVVGLKVLNFEGKCGFACISLKKDGSNFQSVEQRVEFLNKILETLNKNLPKYALPVFVKFVDEIEHTDNHKIKKTSYSNQMLPHGSGNNETLYFLRNYKKYQELTDKDWDDIKNNIIKL</sequence>
<dbReference type="InterPro" id="IPR020845">
    <property type="entry name" value="AMP-binding_CS"/>
</dbReference>
<evidence type="ECO:0000256" key="20">
    <source>
        <dbReference type="SAM" id="Phobius"/>
    </source>
</evidence>
<keyword evidence="7" id="KW-0436">Ligase</keyword>
<keyword evidence="13" id="KW-0445">Lipid transport</keyword>
<evidence type="ECO:0000256" key="11">
    <source>
        <dbReference type="ARBA" id="ARBA00022840"/>
    </source>
</evidence>
<evidence type="ECO:0000256" key="16">
    <source>
        <dbReference type="ARBA" id="ARBA00051585"/>
    </source>
</evidence>
<name>A0A376B8P4_9ASCO</name>
<evidence type="ECO:0000313" key="22">
    <source>
        <dbReference type="EMBL" id="SSD61058.1"/>
    </source>
</evidence>
<evidence type="ECO:0000256" key="9">
    <source>
        <dbReference type="ARBA" id="ARBA00022692"/>
    </source>
</evidence>
<dbReference type="InterPro" id="IPR000873">
    <property type="entry name" value="AMP-dep_synth/lig_dom"/>
</dbReference>
<dbReference type="PROSITE" id="PS00455">
    <property type="entry name" value="AMP_BINDING"/>
    <property type="match status" value="1"/>
</dbReference>
<comment type="subcellular location">
    <subcellularLocation>
        <location evidence="3">Cell membrane</location>
        <topology evidence="3">Multi-pass membrane protein</topology>
    </subcellularLocation>
    <subcellularLocation>
        <location evidence="1">Lipid droplet</location>
    </subcellularLocation>
    <subcellularLocation>
        <location evidence="2">Peroxisome membrane</location>
        <topology evidence="2">Multi-pass membrane protein</topology>
    </subcellularLocation>
</comment>
<evidence type="ECO:0000256" key="8">
    <source>
        <dbReference type="ARBA" id="ARBA00022677"/>
    </source>
</evidence>
<dbReference type="GO" id="GO:0005811">
    <property type="term" value="C:lipid droplet"/>
    <property type="evidence" value="ECO:0007669"/>
    <property type="project" value="UniProtKB-SubCell"/>
</dbReference>
<evidence type="ECO:0000313" key="23">
    <source>
        <dbReference type="Proteomes" id="UP000262825"/>
    </source>
</evidence>
<dbReference type="InterPro" id="IPR045851">
    <property type="entry name" value="AMP-bd_C_sf"/>
</dbReference>
<comment type="function">
    <text evidence="17">Acyl-CoA synthetase required for both the import of long chain fatty acids (LCFAs) (C14-C18) and the activation very long chain fatty acids (VLCFAs) (C20-C26) by esterification of the fatty acids into metabolically active CoA-thioesters for subsequent degradation or incorporation into phospholipids. The transport and fatty acyl-CoA synthetase activities are genetically separable and are thus independent activities. Esterifies VLCFAs in the peroxisome matrix. The VLCFAs are actively transported into peroxisomes by a PXA1-PXA2 heterodimeric transporter in the peroxisomal membrane.</text>
</comment>
<evidence type="ECO:0000256" key="7">
    <source>
        <dbReference type="ARBA" id="ARBA00022598"/>
    </source>
</evidence>
<dbReference type="FunFam" id="3.40.50.12780:FF:000019">
    <property type="entry name" value="Long-chain fatty acid transporter"/>
    <property type="match status" value="1"/>
</dbReference>
<feature type="transmembrane region" description="Helical" evidence="20">
    <location>
        <begin position="12"/>
        <end position="30"/>
    </location>
</feature>
<evidence type="ECO:0000259" key="21">
    <source>
        <dbReference type="Pfam" id="PF00501"/>
    </source>
</evidence>
<evidence type="ECO:0000256" key="15">
    <source>
        <dbReference type="ARBA" id="ARBA00023140"/>
    </source>
</evidence>
<proteinExistence type="inferred from homology"/>
<dbReference type="Gene3D" id="3.30.300.30">
    <property type="match status" value="1"/>
</dbReference>
<accession>A0A376B8P4</accession>
<keyword evidence="6" id="KW-1003">Cell membrane</keyword>
<dbReference type="GO" id="GO:0005324">
    <property type="term" value="F:long-chain fatty acid transmembrane transporter activity"/>
    <property type="evidence" value="ECO:0007669"/>
    <property type="project" value="TreeGrafter"/>
</dbReference>
<organism evidence="22 23">
    <name type="scientific">Saccharomycodes ludwigii</name>
    <dbReference type="NCBI Taxonomy" id="36035"/>
    <lineage>
        <taxon>Eukaryota</taxon>
        <taxon>Fungi</taxon>
        <taxon>Dikarya</taxon>
        <taxon>Ascomycota</taxon>
        <taxon>Saccharomycotina</taxon>
        <taxon>Saccharomycetes</taxon>
        <taxon>Saccharomycodales</taxon>
        <taxon>Saccharomycodaceae</taxon>
        <taxon>Saccharomycodes</taxon>
    </lineage>
</organism>
<gene>
    <name evidence="22" type="ORF">SCODWIG_02819</name>
</gene>
<dbReference type="AlphaFoldDB" id="A0A376B8P4"/>
<dbReference type="PANTHER" id="PTHR43107:SF15">
    <property type="entry name" value="FATTY ACID TRANSPORT PROTEIN 3, ISOFORM A"/>
    <property type="match status" value="1"/>
</dbReference>
<dbReference type="GO" id="GO:0004467">
    <property type="term" value="F:long-chain fatty acid-CoA ligase activity"/>
    <property type="evidence" value="ECO:0007669"/>
    <property type="project" value="TreeGrafter"/>
</dbReference>
<keyword evidence="15" id="KW-0576">Peroxisome</keyword>
<dbReference type="GO" id="GO:0009898">
    <property type="term" value="C:cytoplasmic side of plasma membrane"/>
    <property type="evidence" value="ECO:0007669"/>
    <property type="project" value="TreeGrafter"/>
</dbReference>
<dbReference type="GO" id="GO:0044539">
    <property type="term" value="P:long-chain fatty acid import into cell"/>
    <property type="evidence" value="ECO:0007669"/>
    <property type="project" value="TreeGrafter"/>
</dbReference>
<dbReference type="EMBL" id="UFAJ01000553">
    <property type="protein sequence ID" value="SSD61058.1"/>
    <property type="molecule type" value="Genomic_DNA"/>
</dbReference>
<evidence type="ECO:0000256" key="5">
    <source>
        <dbReference type="ARBA" id="ARBA00022448"/>
    </source>
</evidence>
<dbReference type="Proteomes" id="UP000262825">
    <property type="component" value="Unassembled WGS sequence"/>
</dbReference>
<keyword evidence="11" id="KW-0067">ATP-binding</keyword>
<evidence type="ECO:0000256" key="10">
    <source>
        <dbReference type="ARBA" id="ARBA00022741"/>
    </source>
</evidence>
<keyword evidence="23" id="KW-1185">Reference proteome</keyword>
<keyword evidence="8" id="KW-0551">Lipid droplet</keyword>
<dbReference type="VEuPathDB" id="FungiDB:SCODWIG_02819"/>
<keyword evidence="14 20" id="KW-0472">Membrane</keyword>
<comment type="catalytic activity">
    <reaction evidence="16">
        <text>a very long-chain fatty acid + ATP + CoA = a very long-chain fatty acyl-CoA + AMP + diphosphate</text>
        <dbReference type="Rhea" id="RHEA:54536"/>
        <dbReference type="ChEBI" id="CHEBI:30616"/>
        <dbReference type="ChEBI" id="CHEBI:33019"/>
        <dbReference type="ChEBI" id="CHEBI:57287"/>
        <dbReference type="ChEBI" id="CHEBI:58950"/>
        <dbReference type="ChEBI" id="CHEBI:138261"/>
        <dbReference type="ChEBI" id="CHEBI:456215"/>
    </reaction>
</comment>
<feature type="transmembrane region" description="Helical" evidence="20">
    <location>
        <begin position="144"/>
        <end position="163"/>
    </location>
</feature>
<dbReference type="GO" id="GO:0005778">
    <property type="term" value="C:peroxisomal membrane"/>
    <property type="evidence" value="ECO:0007669"/>
    <property type="project" value="UniProtKB-SubCell"/>
</dbReference>
<evidence type="ECO:0000256" key="13">
    <source>
        <dbReference type="ARBA" id="ARBA00023055"/>
    </source>
</evidence>
<keyword evidence="12 20" id="KW-1133">Transmembrane helix</keyword>
<dbReference type="GO" id="GO:0005524">
    <property type="term" value="F:ATP binding"/>
    <property type="evidence" value="ECO:0007669"/>
    <property type="project" value="UniProtKB-KW"/>
</dbReference>
<comment type="similarity">
    <text evidence="4">Belongs to the ATP-dependent AMP-binding enzyme family.</text>
</comment>
<feature type="transmembrane region" description="Helical" evidence="20">
    <location>
        <begin position="50"/>
        <end position="68"/>
    </location>
</feature>
<evidence type="ECO:0000256" key="19">
    <source>
        <dbReference type="ARBA" id="ARBA00078285"/>
    </source>
</evidence>
<evidence type="ECO:0000256" key="14">
    <source>
        <dbReference type="ARBA" id="ARBA00023136"/>
    </source>
</evidence>
<keyword evidence="9 20" id="KW-0812">Transmembrane</keyword>
<evidence type="ECO:0000256" key="18">
    <source>
        <dbReference type="ARBA" id="ARBA00068795"/>
    </source>
</evidence>